<gene>
    <name evidence="1" type="ORF">EU98_1066</name>
</gene>
<organism evidence="1 2">
    <name type="scientific">Prochlorococcus marinus str. MIT 9314</name>
    <dbReference type="NCBI Taxonomy" id="167548"/>
    <lineage>
        <taxon>Bacteria</taxon>
        <taxon>Bacillati</taxon>
        <taxon>Cyanobacteriota</taxon>
        <taxon>Cyanophyceae</taxon>
        <taxon>Synechococcales</taxon>
        <taxon>Prochlorococcaceae</taxon>
        <taxon>Prochlorococcus</taxon>
    </lineage>
</organism>
<protein>
    <recommendedName>
        <fullName evidence="3">DUF4836 family protein</fullName>
    </recommendedName>
</protein>
<dbReference type="AlphaFoldDB" id="A0A0A2AL39"/>
<reference evidence="2" key="1">
    <citation type="journal article" date="2014" name="Sci. Data">
        <title>Genomes of diverse isolates of the marine cyanobacterium Prochlorococcus.</title>
        <authorList>
            <person name="Biller S."/>
            <person name="Berube P."/>
            <person name="Thompson J."/>
            <person name="Kelly L."/>
            <person name="Roggensack S."/>
            <person name="Awad L."/>
            <person name="Roache-Johnson K."/>
            <person name="Ding H."/>
            <person name="Giovannoni S.J."/>
            <person name="Moore L.R."/>
            <person name="Chisholm S.W."/>
        </authorList>
    </citation>
    <scope>NUCLEOTIDE SEQUENCE [LARGE SCALE GENOMIC DNA]</scope>
    <source>
        <strain evidence="2">MIT 9314</strain>
    </source>
</reference>
<proteinExistence type="predicted"/>
<dbReference type="eggNOG" id="ENOG503185U">
    <property type="taxonomic scope" value="Bacteria"/>
</dbReference>
<evidence type="ECO:0000313" key="1">
    <source>
        <dbReference type="EMBL" id="KGG01225.1"/>
    </source>
</evidence>
<dbReference type="RefSeq" id="WP_032515835.1">
    <property type="nucleotide sequence ID" value="NZ_JNAO01000010.1"/>
</dbReference>
<dbReference type="STRING" id="167548.EU98_1066"/>
<evidence type="ECO:0000313" key="2">
    <source>
        <dbReference type="Proteomes" id="UP000030533"/>
    </source>
</evidence>
<evidence type="ECO:0008006" key="3">
    <source>
        <dbReference type="Google" id="ProtNLM"/>
    </source>
</evidence>
<comment type="caution">
    <text evidence="1">The sequence shown here is derived from an EMBL/GenBank/DDBJ whole genome shotgun (WGS) entry which is preliminary data.</text>
</comment>
<sequence>MKLRIVAIILLLSLLIFFGFKKVSANKIKEQSTNIEQLNILKYVPENNKLLFISNLDSFNIINNNEKDKNPTNQDNFVLIKESILDYLGIDLGNNKLEDIYNNQLIISTFENNKKLKDDILIVFKIKPEKTIDDLLNLPNKIDQIDEIISINRENKINFLNFIYRNEDNYIIASSDKKLIKNSINSSNDFKEKKFQYEGELVGLKNEKNILFTNKFLESKFFNKEIITENNGDNIATTFDFKNKQLTLKSYLLNNKKNIDILTYEKLINKDNSNEDNPENLIFCDIKNFDKYLNPLINDFQLSFFEEFNQSNNQNILILNSNKDWLITFEKNNKDQFDLSSLKKLKDFNKYTLKQNEDIYSIYSKDILEEKDDVIKQLSFENIYSIESGGLQIISNHLIDGKEFEKISKKFFNLKSNKDKSAFLYSKVDIKGGNSNKIEYFSNLQDLNFLIKNILKISNEESLEIISQSIPEKNPIIYRETILNIL</sequence>
<accession>A0A0A2AL39</accession>
<name>A0A0A2AL39_PROMR</name>
<dbReference type="EMBL" id="JNAO01000010">
    <property type="protein sequence ID" value="KGG01225.1"/>
    <property type="molecule type" value="Genomic_DNA"/>
</dbReference>
<dbReference type="Proteomes" id="UP000030533">
    <property type="component" value="Unassembled WGS sequence"/>
</dbReference>